<evidence type="ECO:0000256" key="4">
    <source>
        <dbReference type="PROSITE-ProRule" id="PRU00339"/>
    </source>
</evidence>
<dbReference type="InterPro" id="IPR019734">
    <property type="entry name" value="TPR_rpt"/>
</dbReference>
<dbReference type="EMBL" id="JBHTHU010000001">
    <property type="protein sequence ID" value="MFD0748920.1"/>
    <property type="molecule type" value="Genomic_DNA"/>
</dbReference>
<dbReference type="PROSITE" id="PS50005">
    <property type="entry name" value="TPR"/>
    <property type="match status" value="2"/>
</dbReference>
<dbReference type="SMART" id="SM00387">
    <property type="entry name" value="HATPase_c"/>
    <property type="match status" value="1"/>
</dbReference>
<dbReference type="InterPro" id="IPR036097">
    <property type="entry name" value="HisK_dim/P_sf"/>
</dbReference>
<dbReference type="InterPro" id="IPR005467">
    <property type="entry name" value="His_kinase_dom"/>
</dbReference>
<keyword evidence="6" id="KW-0472">Membrane</keyword>
<keyword evidence="4" id="KW-0802">TPR repeat</keyword>
<dbReference type="SUPFAM" id="SSF47384">
    <property type="entry name" value="Homodimeric domain of signal transducing histidine kinase"/>
    <property type="match status" value="1"/>
</dbReference>
<feature type="transmembrane region" description="Helical" evidence="6">
    <location>
        <begin position="410"/>
        <end position="429"/>
    </location>
</feature>
<dbReference type="SMART" id="SM00028">
    <property type="entry name" value="TPR"/>
    <property type="match status" value="5"/>
</dbReference>
<feature type="signal peptide" evidence="7">
    <location>
        <begin position="1"/>
        <end position="28"/>
    </location>
</feature>
<dbReference type="PROSITE" id="PS50109">
    <property type="entry name" value="HIS_KIN"/>
    <property type="match status" value="1"/>
</dbReference>
<organism evidence="9 10">
    <name type="scientific">Mucilaginibacter calamicampi</name>
    <dbReference type="NCBI Taxonomy" id="1302352"/>
    <lineage>
        <taxon>Bacteria</taxon>
        <taxon>Pseudomonadati</taxon>
        <taxon>Bacteroidota</taxon>
        <taxon>Sphingobacteriia</taxon>
        <taxon>Sphingobacteriales</taxon>
        <taxon>Sphingobacteriaceae</taxon>
        <taxon>Mucilaginibacter</taxon>
    </lineage>
</organism>
<dbReference type="Gene3D" id="1.25.40.10">
    <property type="entry name" value="Tetratricopeptide repeat domain"/>
    <property type="match status" value="2"/>
</dbReference>
<dbReference type="Proteomes" id="UP001596958">
    <property type="component" value="Unassembled WGS sequence"/>
</dbReference>
<keyword evidence="6" id="KW-1133">Transmembrane helix</keyword>
<feature type="domain" description="Histidine kinase" evidence="8">
    <location>
        <begin position="490"/>
        <end position="705"/>
    </location>
</feature>
<dbReference type="InterPro" id="IPR003594">
    <property type="entry name" value="HATPase_dom"/>
</dbReference>
<evidence type="ECO:0000259" key="8">
    <source>
        <dbReference type="PROSITE" id="PS50109"/>
    </source>
</evidence>
<evidence type="ECO:0000256" key="6">
    <source>
        <dbReference type="SAM" id="Phobius"/>
    </source>
</evidence>
<dbReference type="CDD" id="cd00082">
    <property type="entry name" value="HisKA"/>
    <property type="match status" value="1"/>
</dbReference>
<sequence length="711" mass="80303">MIYPRFYIRGILRHCCWLILLLLSPCFAQTPKIDSLKSELKKNIPDTVRLRLLKNIATAYTPVDLKQRIYYSLLSKDLAVKIHDDKSVAEAFLTMGVAYTIRGLNDSAIYYYNKAYSQAEKSKYDMVMGKCLSNLGLLNDRLDNDKEAIQYYFRGLEVFKRMKYSPGINQCYINIGSLYSDLGQNEVAKSYFEQSLKIATAEKDEKGIAYGLFTLGSCYQALKKDQLALTYLNKSLAIRKKLNDANGIGVVQRAKGLAHYHLKNYSEAISNLDSARTTMQQLGDKYQEAAMMLASIDVYLAMGSKDKAEYYGLKGLQITRDIASKSGTSLFLEKLVSVYKNKNDIPSAFKYQSEYVSIQDSIKIEKQLKDVTLAEIKRTRSENAALTDNNREIASENTGYLTKLQRYNNILVIIVATLASAVLIVIVLYRRNKEKQLANQQLLHQKEEIAQINKELEYLNEEINAQMELTTAQNAELERLNAVKNKFFSIISHDLRGPLNTLQTLFSIYREGDIKESELRMLLGRLEDTILTTGAFLDNLLEWSKSQLEGIVVQALDFDVKDTITDNLHLFKTKIEFKGLKVTNKVKQPVFAHADPNMVRLVVRNLLSNSIKFCKSGDKIELAAIIEGDSVIITIKDTGPGISENEVEKLFSLEHAVSTSDQGEKGNRLGLILCRDMIVQNGGTLTFETKLNEGTTFHITLPAGKQSDTLF</sequence>
<evidence type="ECO:0000256" key="5">
    <source>
        <dbReference type="SAM" id="Coils"/>
    </source>
</evidence>
<name>A0ABW2YSJ5_9SPHI</name>
<keyword evidence="10" id="KW-1185">Reference proteome</keyword>
<dbReference type="Gene3D" id="3.30.565.10">
    <property type="entry name" value="Histidine kinase-like ATPase, C-terminal domain"/>
    <property type="match status" value="1"/>
</dbReference>
<feature type="repeat" description="TPR" evidence="4">
    <location>
        <begin position="169"/>
        <end position="202"/>
    </location>
</feature>
<comment type="caution">
    <text evidence="9">The sequence shown here is derived from an EMBL/GenBank/DDBJ whole genome shotgun (WGS) entry which is preliminary data.</text>
</comment>
<dbReference type="Pfam" id="PF00512">
    <property type="entry name" value="HisKA"/>
    <property type="match status" value="1"/>
</dbReference>
<keyword evidence="7" id="KW-0732">Signal</keyword>
<evidence type="ECO:0000313" key="10">
    <source>
        <dbReference type="Proteomes" id="UP001596958"/>
    </source>
</evidence>
<evidence type="ECO:0000256" key="3">
    <source>
        <dbReference type="ARBA" id="ARBA00022553"/>
    </source>
</evidence>
<feature type="repeat" description="TPR" evidence="4">
    <location>
        <begin position="89"/>
        <end position="122"/>
    </location>
</feature>
<dbReference type="PRINTS" id="PR00344">
    <property type="entry name" value="BCTRLSENSOR"/>
</dbReference>
<dbReference type="Pfam" id="PF02518">
    <property type="entry name" value="HATPase_c"/>
    <property type="match status" value="1"/>
</dbReference>
<accession>A0ABW2YSJ5</accession>
<feature type="chain" id="PRO_5047501648" description="histidine kinase" evidence="7">
    <location>
        <begin position="29"/>
        <end position="711"/>
    </location>
</feature>
<dbReference type="InterPro" id="IPR003661">
    <property type="entry name" value="HisK_dim/P_dom"/>
</dbReference>
<keyword evidence="5" id="KW-0175">Coiled coil</keyword>
<gene>
    <name evidence="9" type="ORF">ACFQZS_02130</name>
</gene>
<dbReference type="SUPFAM" id="SSF55874">
    <property type="entry name" value="ATPase domain of HSP90 chaperone/DNA topoisomerase II/histidine kinase"/>
    <property type="match status" value="1"/>
</dbReference>
<dbReference type="SMART" id="SM00388">
    <property type="entry name" value="HisKA"/>
    <property type="match status" value="1"/>
</dbReference>
<dbReference type="Pfam" id="PF13424">
    <property type="entry name" value="TPR_12"/>
    <property type="match status" value="1"/>
</dbReference>
<comment type="catalytic activity">
    <reaction evidence="1">
        <text>ATP + protein L-histidine = ADP + protein N-phospho-L-histidine.</text>
        <dbReference type="EC" id="2.7.13.3"/>
    </reaction>
</comment>
<keyword evidence="3" id="KW-0597">Phosphoprotein</keyword>
<evidence type="ECO:0000256" key="2">
    <source>
        <dbReference type="ARBA" id="ARBA00012438"/>
    </source>
</evidence>
<evidence type="ECO:0000256" key="7">
    <source>
        <dbReference type="SAM" id="SignalP"/>
    </source>
</evidence>
<evidence type="ECO:0000313" key="9">
    <source>
        <dbReference type="EMBL" id="MFD0748920.1"/>
    </source>
</evidence>
<dbReference type="PANTHER" id="PTHR43547">
    <property type="entry name" value="TWO-COMPONENT HISTIDINE KINASE"/>
    <property type="match status" value="1"/>
</dbReference>
<reference evidence="10" key="1">
    <citation type="journal article" date="2019" name="Int. J. Syst. Evol. Microbiol.">
        <title>The Global Catalogue of Microorganisms (GCM) 10K type strain sequencing project: providing services to taxonomists for standard genome sequencing and annotation.</title>
        <authorList>
            <consortium name="The Broad Institute Genomics Platform"/>
            <consortium name="The Broad Institute Genome Sequencing Center for Infectious Disease"/>
            <person name="Wu L."/>
            <person name="Ma J."/>
        </authorList>
    </citation>
    <scope>NUCLEOTIDE SEQUENCE [LARGE SCALE GENOMIC DNA]</scope>
    <source>
        <strain evidence="10">CCUG 63418</strain>
    </source>
</reference>
<dbReference type="InterPro" id="IPR011990">
    <property type="entry name" value="TPR-like_helical_dom_sf"/>
</dbReference>
<dbReference type="InterPro" id="IPR036890">
    <property type="entry name" value="HATPase_C_sf"/>
</dbReference>
<protein>
    <recommendedName>
        <fullName evidence="2">histidine kinase</fullName>
        <ecNumber evidence="2">2.7.13.3</ecNumber>
    </recommendedName>
</protein>
<feature type="coiled-coil region" evidence="5">
    <location>
        <begin position="435"/>
        <end position="480"/>
    </location>
</feature>
<dbReference type="PANTHER" id="PTHR43547:SF2">
    <property type="entry name" value="HYBRID SIGNAL TRANSDUCTION HISTIDINE KINASE C"/>
    <property type="match status" value="1"/>
</dbReference>
<dbReference type="Gene3D" id="1.10.287.130">
    <property type="match status" value="1"/>
</dbReference>
<dbReference type="RefSeq" id="WP_377096847.1">
    <property type="nucleotide sequence ID" value="NZ_JBHTHU010000001.1"/>
</dbReference>
<dbReference type="SUPFAM" id="SSF48452">
    <property type="entry name" value="TPR-like"/>
    <property type="match status" value="2"/>
</dbReference>
<dbReference type="EC" id="2.7.13.3" evidence="2"/>
<keyword evidence="6" id="KW-0812">Transmembrane</keyword>
<proteinExistence type="predicted"/>
<evidence type="ECO:0000256" key="1">
    <source>
        <dbReference type="ARBA" id="ARBA00000085"/>
    </source>
</evidence>
<dbReference type="InterPro" id="IPR004358">
    <property type="entry name" value="Sig_transdc_His_kin-like_C"/>
</dbReference>